<sequence length="68" mass="7780">MSKPYVLNEKQRNQAQSKWMAAQLAQKEFQTFMAGMMAGLGLDGDWNLNTDTWTFEPIEKPKEKAIGE</sequence>
<dbReference type="AlphaFoldDB" id="A0A6M3XKM5"/>
<accession>A0A6M3XKM5</accession>
<proteinExistence type="predicted"/>
<name>A0A6M3XKM5_9ZZZZ</name>
<dbReference type="EMBL" id="MT144736">
    <property type="protein sequence ID" value="QJH98478.1"/>
    <property type="molecule type" value="Genomic_DNA"/>
</dbReference>
<protein>
    <submittedName>
        <fullName evidence="1">Uncharacterized protein</fullName>
    </submittedName>
</protein>
<evidence type="ECO:0000313" key="1">
    <source>
        <dbReference type="EMBL" id="QJH98478.1"/>
    </source>
</evidence>
<organism evidence="1">
    <name type="scientific">viral metagenome</name>
    <dbReference type="NCBI Taxonomy" id="1070528"/>
    <lineage>
        <taxon>unclassified sequences</taxon>
        <taxon>metagenomes</taxon>
        <taxon>organismal metagenomes</taxon>
    </lineage>
</organism>
<reference evidence="1" key="1">
    <citation type="submission" date="2020-03" db="EMBL/GenBank/DDBJ databases">
        <title>The deep terrestrial virosphere.</title>
        <authorList>
            <person name="Holmfeldt K."/>
            <person name="Nilsson E."/>
            <person name="Simone D."/>
            <person name="Lopez-Fernandez M."/>
            <person name="Wu X."/>
            <person name="de Brujin I."/>
            <person name="Lundin D."/>
            <person name="Andersson A."/>
            <person name="Bertilsson S."/>
            <person name="Dopson M."/>
        </authorList>
    </citation>
    <scope>NUCLEOTIDE SEQUENCE</scope>
    <source>
        <strain evidence="1">TM448B01328</strain>
    </source>
</reference>
<gene>
    <name evidence="1" type="ORF">TM448B01328_0003</name>
</gene>